<proteinExistence type="predicted"/>
<gene>
    <name evidence="1" type="ORF">J2W91_004642</name>
</gene>
<sequence>MVLHMCTSRFKPMHDHLIITVKEEYFTEATSYTLKTIVPVAELSKGGLNGIKPAGNG</sequence>
<organism evidence="1 2">
    <name type="scientific">Paenibacillus amylolyticus</name>
    <dbReference type="NCBI Taxonomy" id="1451"/>
    <lineage>
        <taxon>Bacteria</taxon>
        <taxon>Bacillati</taxon>
        <taxon>Bacillota</taxon>
        <taxon>Bacilli</taxon>
        <taxon>Bacillales</taxon>
        <taxon>Paenibacillaceae</taxon>
        <taxon>Paenibacillus</taxon>
    </lineage>
</organism>
<protein>
    <submittedName>
        <fullName evidence="1">Uncharacterized protein</fullName>
    </submittedName>
</protein>
<comment type="caution">
    <text evidence="1">The sequence shown here is derived from an EMBL/GenBank/DDBJ whole genome shotgun (WGS) entry which is preliminary data.</text>
</comment>
<dbReference type="Proteomes" id="UP001254832">
    <property type="component" value="Unassembled WGS sequence"/>
</dbReference>
<dbReference type="EMBL" id="JAVDTR010000015">
    <property type="protein sequence ID" value="MDR6726136.1"/>
    <property type="molecule type" value="Genomic_DNA"/>
</dbReference>
<accession>A0AAP5H8Z9</accession>
<reference evidence="1" key="1">
    <citation type="submission" date="2023-07" db="EMBL/GenBank/DDBJ databases">
        <title>Sorghum-associated microbial communities from plants grown in Nebraska, USA.</title>
        <authorList>
            <person name="Schachtman D."/>
        </authorList>
    </citation>
    <scope>NUCLEOTIDE SEQUENCE</scope>
    <source>
        <strain evidence="1">BE80</strain>
    </source>
</reference>
<evidence type="ECO:0000313" key="2">
    <source>
        <dbReference type="Proteomes" id="UP001254832"/>
    </source>
</evidence>
<name>A0AAP5H8Z9_PAEAM</name>
<evidence type="ECO:0000313" key="1">
    <source>
        <dbReference type="EMBL" id="MDR6726136.1"/>
    </source>
</evidence>
<dbReference type="AlphaFoldDB" id="A0AAP5H8Z9"/>